<feature type="transmembrane region" description="Helical" evidence="2">
    <location>
        <begin position="55"/>
        <end position="80"/>
    </location>
</feature>
<dbReference type="OrthoDB" id="4721035at2759"/>
<protein>
    <submittedName>
        <fullName evidence="3">Uncharacterized protein</fullName>
    </submittedName>
</protein>
<feature type="transmembrane region" description="Helical" evidence="2">
    <location>
        <begin position="100"/>
        <end position="121"/>
    </location>
</feature>
<feature type="region of interest" description="Disordered" evidence="1">
    <location>
        <begin position="13"/>
        <end position="32"/>
    </location>
</feature>
<organism evidence="3 4">
    <name type="scientific">Sporormia fimetaria CBS 119925</name>
    <dbReference type="NCBI Taxonomy" id="1340428"/>
    <lineage>
        <taxon>Eukaryota</taxon>
        <taxon>Fungi</taxon>
        <taxon>Dikarya</taxon>
        <taxon>Ascomycota</taxon>
        <taxon>Pezizomycotina</taxon>
        <taxon>Dothideomycetes</taxon>
        <taxon>Pleosporomycetidae</taxon>
        <taxon>Pleosporales</taxon>
        <taxon>Sporormiaceae</taxon>
        <taxon>Sporormia</taxon>
    </lineage>
</organism>
<name>A0A6A6V3L9_9PLEO</name>
<evidence type="ECO:0000256" key="2">
    <source>
        <dbReference type="SAM" id="Phobius"/>
    </source>
</evidence>
<keyword evidence="2" id="KW-1133">Transmembrane helix</keyword>
<gene>
    <name evidence="3" type="ORF">M011DRAFT_460974</name>
</gene>
<evidence type="ECO:0000313" key="3">
    <source>
        <dbReference type="EMBL" id="KAF2744436.1"/>
    </source>
</evidence>
<sequence length="763" mass="84064">MAAEVASRLIQPHPSDHGVTISSDTSVKGMSNSRAENGAYEVPAAKALPERQRSLASIGLFILSICSTTLSGLFLVVAIVQPRYGYIISNPGPFSPSSAALLTAFLAKTIELTFVVSYLSFLGQVLSKRALERRGIRLADIAMRSWILQPGSIIAQWYTVKSVGLGILGLLTLATVPLSLLYTTAAGTLVQPQLRSAPIEGRILSGDVQSDFYSAQDFEACETPLRTDPDENEVVICVALQYASSCQSNFKNYLKVWNEHAIHVNASGHDEGPRKLQTRPLVASNLDNNITVHTTWLGSIDAKLDLEDSQRTVNNVTIAVPHRGIPKAIRDPRNKIIQPADLHGAGAYVVTAQVAAPVFNAMCVDASRDELAPIVYEAWTPGTDARMDDIDWDRWSPPDWLDQTPSNNRTVLDRLFGWTDGPITSDGSDVESIRYINEIRPFFPKYPIRGNTILNHYGPPGQNSVYLLGKDLNSTSDTYLICALKAGLTTECSTRYNVSTGGQTLEALCGPDYRWKSWDGPDKGHPYSGSFIPTPNWPDIAHQFIDAMSLNDGMSDKNVSLARTLMQLGARKGRLNPILPSLAEALLSISVCSAIELIGDFPFQPFWNYSAKVGDSWDQMHGRLEQPVSQSFNASLRVTQYMSGSNIAYQQAFLIILAATFTINVFVLIYHTAILRLRLLPDLSEPLLLFILGYRSPTTESLFRDSMQHGVQNNELSRPWVVERRGYEGGFSVVGKDETEPIELEEVGDSARLGTRLRKGWRV</sequence>
<evidence type="ECO:0000313" key="4">
    <source>
        <dbReference type="Proteomes" id="UP000799440"/>
    </source>
</evidence>
<dbReference type="Proteomes" id="UP000799440">
    <property type="component" value="Unassembled WGS sequence"/>
</dbReference>
<keyword evidence="2" id="KW-0812">Transmembrane</keyword>
<keyword evidence="4" id="KW-1185">Reference proteome</keyword>
<feature type="compositionally biased region" description="Polar residues" evidence="1">
    <location>
        <begin position="20"/>
        <end position="32"/>
    </location>
</feature>
<feature type="transmembrane region" description="Helical" evidence="2">
    <location>
        <begin position="647"/>
        <end position="670"/>
    </location>
</feature>
<proteinExistence type="predicted"/>
<keyword evidence="2" id="KW-0472">Membrane</keyword>
<dbReference type="AlphaFoldDB" id="A0A6A6V3L9"/>
<evidence type="ECO:0000256" key="1">
    <source>
        <dbReference type="SAM" id="MobiDB-lite"/>
    </source>
</evidence>
<dbReference type="EMBL" id="MU006589">
    <property type="protein sequence ID" value="KAF2744436.1"/>
    <property type="molecule type" value="Genomic_DNA"/>
</dbReference>
<reference evidence="3" key="1">
    <citation type="journal article" date="2020" name="Stud. Mycol.">
        <title>101 Dothideomycetes genomes: a test case for predicting lifestyles and emergence of pathogens.</title>
        <authorList>
            <person name="Haridas S."/>
            <person name="Albert R."/>
            <person name="Binder M."/>
            <person name="Bloem J."/>
            <person name="Labutti K."/>
            <person name="Salamov A."/>
            <person name="Andreopoulos B."/>
            <person name="Baker S."/>
            <person name="Barry K."/>
            <person name="Bills G."/>
            <person name="Bluhm B."/>
            <person name="Cannon C."/>
            <person name="Castanera R."/>
            <person name="Culley D."/>
            <person name="Daum C."/>
            <person name="Ezra D."/>
            <person name="Gonzalez J."/>
            <person name="Henrissat B."/>
            <person name="Kuo A."/>
            <person name="Liang C."/>
            <person name="Lipzen A."/>
            <person name="Lutzoni F."/>
            <person name="Magnuson J."/>
            <person name="Mondo S."/>
            <person name="Nolan M."/>
            <person name="Ohm R."/>
            <person name="Pangilinan J."/>
            <person name="Park H.-J."/>
            <person name="Ramirez L."/>
            <person name="Alfaro M."/>
            <person name="Sun H."/>
            <person name="Tritt A."/>
            <person name="Yoshinaga Y."/>
            <person name="Zwiers L.-H."/>
            <person name="Turgeon B."/>
            <person name="Goodwin S."/>
            <person name="Spatafora J."/>
            <person name="Crous P."/>
            <person name="Grigoriev I."/>
        </authorList>
    </citation>
    <scope>NUCLEOTIDE SEQUENCE</scope>
    <source>
        <strain evidence="3">CBS 119925</strain>
    </source>
</reference>
<feature type="transmembrane region" description="Helical" evidence="2">
    <location>
        <begin position="165"/>
        <end position="185"/>
    </location>
</feature>
<accession>A0A6A6V3L9</accession>